<gene>
    <name evidence="1" type="ORF">GQF03_12600</name>
</gene>
<protein>
    <submittedName>
        <fullName evidence="1">MerR family transcriptional regulator</fullName>
    </submittedName>
</protein>
<keyword evidence="2" id="KW-1185">Reference proteome</keyword>
<dbReference type="SUPFAM" id="SSF46955">
    <property type="entry name" value="Putative DNA-binding domain"/>
    <property type="match status" value="1"/>
</dbReference>
<proteinExistence type="predicted"/>
<evidence type="ECO:0000313" key="2">
    <source>
        <dbReference type="Proteomes" id="UP000445696"/>
    </source>
</evidence>
<name>A0A845MGN8_9PROT</name>
<dbReference type="OrthoDB" id="9800876at2"/>
<organism evidence="1 2">
    <name type="scientific">Sneathiella chungangensis</name>
    <dbReference type="NCBI Taxonomy" id="1418234"/>
    <lineage>
        <taxon>Bacteria</taxon>
        <taxon>Pseudomonadati</taxon>
        <taxon>Pseudomonadota</taxon>
        <taxon>Alphaproteobacteria</taxon>
        <taxon>Sneathiellales</taxon>
        <taxon>Sneathiellaceae</taxon>
        <taxon>Sneathiella</taxon>
    </lineage>
</organism>
<dbReference type="InterPro" id="IPR009061">
    <property type="entry name" value="DNA-bd_dom_put_sf"/>
</dbReference>
<accession>A0A845MGN8</accession>
<sequence>MISEKEAIQRLKGVSQTRLHLWVKRGWVTPAETDAGFHFREIDLARLELIRQLNTDMSVNNEAIPIVLSLIDQIHGLRYELKTLARAVEAQHEDIQGAILRACDAVRTLSEDGK</sequence>
<evidence type="ECO:0000313" key="1">
    <source>
        <dbReference type="EMBL" id="MZR23168.1"/>
    </source>
</evidence>
<dbReference type="Gene3D" id="1.10.1660.10">
    <property type="match status" value="1"/>
</dbReference>
<dbReference type="Proteomes" id="UP000445696">
    <property type="component" value="Unassembled WGS sequence"/>
</dbReference>
<reference evidence="1 2" key="1">
    <citation type="journal article" date="2014" name="Int. J. Syst. Evol. Microbiol.">
        <title>Sneathiella chungangensis sp. nov., isolated from a marine sand, and emended description of the genus Sneathiella.</title>
        <authorList>
            <person name="Siamphan C."/>
            <person name="Kim H."/>
            <person name="Lee J.S."/>
            <person name="Kim W."/>
        </authorList>
    </citation>
    <scope>NUCLEOTIDE SEQUENCE [LARGE SCALE GENOMIC DNA]</scope>
    <source>
        <strain evidence="1 2">KCTC 32476</strain>
    </source>
</reference>
<comment type="caution">
    <text evidence="1">The sequence shown here is derived from an EMBL/GenBank/DDBJ whole genome shotgun (WGS) entry which is preliminary data.</text>
</comment>
<dbReference type="AlphaFoldDB" id="A0A845MGN8"/>
<dbReference type="Pfam" id="PF13591">
    <property type="entry name" value="MerR_2"/>
    <property type="match status" value="1"/>
</dbReference>
<dbReference type="EMBL" id="WTVA01000014">
    <property type="protein sequence ID" value="MZR23168.1"/>
    <property type="molecule type" value="Genomic_DNA"/>
</dbReference>
<dbReference type="RefSeq" id="WP_161339636.1">
    <property type="nucleotide sequence ID" value="NZ_JBHSDG010000003.1"/>
</dbReference>